<reference evidence="9" key="2">
    <citation type="submission" date="2025-08" db="UniProtKB">
        <authorList>
            <consortium name="Ensembl"/>
        </authorList>
    </citation>
    <scope>IDENTIFICATION</scope>
</reference>
<protein>
    <recommendedName>
        <fullName evidence="8">RRM domain-containing protein</fullName>
    </recommendedName>
</protein>
<reference evidence="9 10" key="1">
    <citation type="journal article" date="2011" name="Nature">
        <title>A high-resolution map of human evolutionary constraint using 29 mammals.</title>
        <authorList>
            <person name="Lindblad-Toh K."/>
            <person name="Garber M."/>
            <person name="Zuk O."/>
            <person name="Lin M.F."/>
            <person name="Parker B.J."/>
            <person name="Washietl S."/>
            <person name="Kheradpour P."/>
            <person name="Ernst J."/>
            <person name="Jordan G."/>
            <person name="Mauceli E."/>
            <person name="Ward L.D."/>
            <person name="Lowe C.B."/>
            <person name="Holloway A.K."/>
            <person name="Clamp M."/>
            <person name="Gnerre S."/>
            <person name="Alfoldi J."/>
            <person name="Beal K."/>
            <person name="Chang J."/>
            <person name="Clawson H."/>
            <person name="Cuff J."/>
            <person name="Di Palma F."/>
            <person name="Fitzgerald S."/>
            <person name="Flicek P."/>
            <person name="Guttman M."/>
            <person name="Hubisz M.J."/>
            <person name="Jaffe D.B."/>
            <person name="Jungreis I."/>
            <person name="Kent W.J."/>
            <person name="Kostka D."/>
            <person name="Lara M."/>
            <person name="Martins A.L."/>
            <person name="Massingham T."/>
            <person name="Moltke I."/>
            <person name="Raney B.J."/>
            <person name="Rasmussen M.D."/>
            <person name="Robinson J."/>
            <person name="Stark A."/>
            <person name="Vilella A.J."/>
            <person name="Wen J."/>
            <person name="Xie X."/>
            <person name="Zody M.C."/>
            <person name="Baldwin J."/>
            <person name="Bloom T."/>
            <person name="Chin C.W."/>
            <person name="Heiman D."/>
            <person name="Nicol R."/>
            <person name="Nusbaum C."/>
            <person name="Young S."/>
            <person name="Wilkinson J."/>
            <person name="Worley K.C."/>
            <person name="Kovar C.L."/>
            <person name="Muzny D.M."/>
            <person name="Gibbs R.A."/>
            <person name="Cree A."/>
            <person name="Dihn H.H."/>
            <person name="Fowler G."/>
            <person name="Jhangiani S."/>
            <person name="Joshi V."/>
            <person name="Lee S."/>
            <person name="Lewis L.R."/>
            <person name="Nazareth L.V."/>
            <person name="Okwuonu G."/>
            <person name="Santibanez J."/>
            <person name="Warren W.C."/>
            <person name="Mardis E.R."/>
            <person name="Weinstock G.M."/>
            <person name="Wilson R.K."/>
            <person name="Delehaunty K."/>
            <person name="Dooling D."/>
            <person name="Fronik C."/>
            <person name="Fulton L."/>
            <person name="Fulton B."/>
            <person name="Graves T."/>
            <person name="Minx P."/>
            <person name="Sodergren E."/>
            <person name="Birney E."/>
            <person name="Margulies E.H."/>
            <person name="Herrero J."/>
            <person name="Green E.D."/>
            <person name="Haussler D."/>
            <person name="Siepel A."/>
            <person name="Goldman N."/>
            <person name="Pollard K.S."/>
            <person name="Pedersen J.S."/>
            <person name="Lander E.S."/>
            <person name="Kellis M."/>
        </authorList>
    </citation>
    <scope>NUCLEOTIDE SEQUENCE [LARGE SCALE GENOMIC DNA]</scope>
</reference>
<gene>
    <name evidence="9" type="primary">LOC102432720</name>
</gene>
<dbReference type="GeneTree" id="ENSGT00410000025615"/>
<reference evidence="9" key="3">
    <citation type="submission" date="2025-09" db="UniProtKB">
        <authorList>
            <consortium name="Ensembl"/>
        </authorList>
    </citation>
    <scope>IDENTIFICATION</scope>
</reference>
<evidence type="ECO:0000256" key="5">
    <source>
        <dbReference type="ARBA" id="ARBA00023242"/>
    </source>
</evidence>
<dbReference type="InterPro" id="IPR012677">
    <property type="entry name" value="Nucleotide-bd_a/b_plait_sf"/>
</dbReference>
<keyword evidence="3" id="KW-0509">mRNA transport</keyword>
<feature type="compositionally biased region" description="Basic and acidic residues" evidence="7">
    <location>
        <begin position="1"/>
        <end position="21"/>
    </location>
</feature>
<dbReference type="CDD" id="cd12680">
    <property type="entry name" value="RRM_THOC4"/>
    <property type="match status" value="1"/>
</dbReference>
<sequence>MADKIHMSLDDIIRRDRSQRDRHGRAAATPESWGGGPFRNRAALGRVRDRPAPYSRPRQLPDEWHHDRFHRDFGRGAGLMTGGKLLLSNLDFRVSDADIQQLFAEFGPLKHAAVHYDRSGRSLGTAHVHFERKADTLEARKQYNGVPLDGRPLHIQILTANIVTQPRPVPSVNRRWVTTNRGSGGFGGGGGGGGTQGRSSGGKLCKGRHTGRHSKPHISAEELDAQLDAYNSMRGPKQLDAKQDAYSAMRGTQQLVAQKGAYYSMRDTKRMDAHLGAYHAMRDTKKLDAQKDAYSSMRDTE</sequence>
<feature type="compositionally biased region" description="Gly residues" evidence="7">
    <location>
        <begin position="182"/>
        <end position="200"/>
    </location>
</feature>
<comment type="subcellular location">
    <subcellularLocation>
        <location evidence="1">Nucleus</location>
    </subcellularLocation>
</comment>
<dbReference type="SMART" id="SM00360">
    <property type="entry name" value="RRM"/>
    <property type="match status" value="1"/>
</dbReference>
<dbReference type="Proteomes" id="UP000001074">
    <property type="component" value="Unassembled WGS sequence"/>
</dbReference>
<evidence type="ECO:0000313" key="10">
    <source>
        <dbReference type="Proteomes" id="UP000001074"/>
    </source>
</evidence>
<dbReference type="AlphaFoldDB" id="G1PZK1"/>
<organism evidence="9 10">
    <name type="scientific">Myotis lucifugus</name>
    <name type="common">Little brown bat</name>
    <dbReference type="NCBI Taxonomy" id="59463"/>
    <lineage>
        <taxon>Eukaryota</taxon>
        <taxon>Metazoa</taxon>
        <taxon>Chordata</taxon>
        <taxon>Craniata</taxon>
        <taxon>Vertebrata</taxon>
        <taxon>Euteleostomi</taxon>
        <taxon>Mammalia</taxon>
        <taxon>Eutheria</taxon>
        <taxon>Laurasiatheria</taxon>
        <taxon>Chiroptera</taxon>
        <taxon>Yangochiroptera</taxon>
        <taxon>Vespertilionidae</taxon>
        <taxon>Myotis</taxon>
    </lineage>
</organism>
<evidence type="ECO:0000256" key="7">
    <source>
        <dbReference type="SAM" id="MobiDB-lite"/>
    </source>
</evidence>
<dbReference type="Ensembl" id="ENSMLUT00000024359.1">
    <property type="protein sequence ID" value="ENSMLUP00000016883.1"/>
    <property type="gene ID" value="ENSMLUG00000030407.1"/>
</dbReference>
<evidence type="ECO:0000256" key="1">
    <source>
        <dbReference type="ARBA" id="ARBA00004123"/>
    </source>
</evidence>
<dbReference type="FunFam" id="3.30.70.330:FF:000273">
    <property type="entry name" value="THO complex subunit 4"/>
    <property type="match status" value="1"/>
</dbReference>
<dbReference type="HOGENOM" id="CLU_052367_0_1_1"/>
<feature type="region of interest" description="Disordered" evidence="7">
    <location>
        <begin position="1"/>
        <end position="61"/>
    </location>
</feature>
<evidence type="ECO:0000256" key="4">
    <source>
        <dbReference type="ARBA" id="ARBA00022884"/>
    </source>
</evidence>
<dbReference type="GO" id="GO:0006406">
    <property type="term" value="P:mRNA export from nucleus"/>
    <property type="evidence" value="ECO:0007669"/>
    <property type="project" value="TreeGrafter"/>
</dbReference>
<evidence type="ECO:0000256" key="6">
    <source>
        <dbReference type="PROSITE-ProRule" id="PRU00176"/>
    </source>
</evidence>
<dbReference type="InterPro" id="IPR035979">
    <property type="entry name" value="RBD_domain_sf"/>
</dbReference>
<name>G1PZK1_MYOLU</name>
<dbReference type="InterPro" id="IPR025715">
    <property type="entry name" value="FoP_C"/>
</dbReference>
<evidence type="ECO:0000313" key="9">
    <source>
        <dbReference type="Ensembl" id="ENSMLUP00000016883.1"/>
    </source>
</evidence>
<dbReference type="Pfam" id="PF00076">
    <property type="entry name" value="RRM_1"/>
    <property type="match status" value="1"/>
</dbReference>
<dbReference type="InParanoid" id="G1PZK1"/>
<dbReference type="Pfam" id="PF13865">
    <property type="entry name" value="FoP_duplication"/>
    <property type="match status" value="1"/>
</dbReference>
<dbReference type="Gene3D" id="3.30.70.330">
    <property type="match status" value="1"/>
</dbReference>
<dbReference type="InterPro" id="IPR051229">
    <property type="entry name" value="ALYREF_mRNA_export"/>
</dbReference>
<keyword evidence="4 6" id="KW-0694">RNA-binding</keyword>
<dbReference type="InterPro" id="IPR000504">
    <property type="entry name" value="RRM_dom"/>
</dbReference>
<dbReference type="STRING" id="59463.ENSMLUP00000016883"/>
<dbReference type="GO" id="GO:0003729">
    <property type="term" value="F:mRNA binding"/>
    <property type="evidence" value="ECO:0007669"/>
    <property type="project" value="TreeGrafter"/>
</dbReference>
<dbReference type="GO" id="GO:0005634">
    <property type="term" value="C:nucleus"/>
    <property type="evidence" value="ECO:0007669"/>
    <property type="project" value="UniProtKB-SubCell"/>
</dbReference>
<dbReference type="SUPFAM" id="SSF54928">
    <property type="entry name" value="RNA-binding domain, RBD"/>
    <property type="match status" value="1"/>
</dbReference>
<evidence type="ECO:0000256" key="3">
    <source>
        <dbReference type="ARBA" id="ARBA00022816"/>
    </source>
</evidence>
<dbReference type="eggNOG" id="KOG0533">
    <property type="taxonomic scope" value="Eukaryota"/>
</dbReference>
<feature type="compositionally biased region" description="Basic residues" evidence="7">
    <location>
        <begin position="205"/>
        <end position="216"/>
    </location>
</feature>
<dbReference type="PROSITE" id="PS50102">
    <property type="entry name" value="RRM"/>
    <property type="match status" value="1"/>
</dbReference>
<dbReference type="SMART" id="SM01218">
    <property type="entry name" value="FoP_duplication"/>
    <property type="match status" value="1"/>
</dbReference>
<keyword evidence="10" id="KW-1185">Reference proteome</keyword>
<proteinExistence type="predicted"/>
<feature type="region of interest" description="Disordered" evidence="7">
    <location>
        <begin position="180"/>
        <end position="218"/>
    </location>
</feature>
<accession>G1PZK1</accession>
<evidence type="ECO:0000259" key="8">
    <source>
        <dbReference type="PROSITE" id="PS50102"/>
    </source>
</evidence>
<feature type="domain" description="RRM" evidence="8">
    <location>
        <begin position="83"/>
        <end position="160"/>
    </location>
</feature>
<dbReference type="PANTHER" id="PTHR19965:SF82">
    <property type="entry name" value="THO COMPLEX SUBUNIT 4"/>
    <property type="match status" value="1"/>
</dbReference>
<keyword evidence="2" id="KW-0813">Transport</keyword>
<dbReference type="EMBL" id="AAPE02061434">
    <property type="status" value="NOT_ANNOTATED_CDS"/>
    <property type="molecule type" value="Genomic_DNA"/>
</dbReference>
<evidence type="ECO:0000256" key="2">
    <source>
        <dbReference type="ARBA" id="ARBA00022448"/>
    </source>
</evidence>
<keyword evidence="5" id="KW-0539">Nucleus</keyword>
<dbReference type="PANTHER" id="PTHR19965">
    <property type="entry name" value="RNA AND EXPORT FACTOR BINDING PROTEIN"/>
    <property type="match status" value="1"/>
</dbReference>